<dbReference type="InterPro" id="IPR011098">
    <property type="entry name" value="G5_dom"/>
</dbReference>
<feature type="compositionally biased region" description="Polar residues" evidence="2">
    <location>
        <begin position="359"/>
        <end position="389"/>
    </location>
</feature>
<feature type="compositionally biased region" description="Low complexity" evidence="2">
    <location>
        <begin position="409"/>
        <end position="423"/>
    </location>
</feature>
<feature type="compositionally biased region" description="Basic and acidic residues" evidence="2">
    <location>
        <begin position="390"/>
        <end position="408"/>
    </location>
</feature>
<proteinExistence type="predicted"/>
<dbReference type="InterPro" id="IPR007391">
    <property type="entry name" value="Vancomycin_resist_VanW"/>
</dbReference>
<reference evidence="4 5" key="1">
    <citation type="submission" date="2020-03" db="EMBL/GenBank/DDBJ databases">
        <title>Bacillus aquiflavi sp. nov., isolated from yellow water of strong flavor Chinese baijiu in Yibin region of China.</title>
        <authorList>
            <person name="Xie J."/>
        </authorList>
    </citation>
    <scope>NUCLEOTIDE SEQUENCE [LARGE SCALE GENOMIC DNA]</scope>
    <source>
        <strain evidence="4 5">Gsoil 114</strain>
    </source>
</reference>
<dbReference type="PANTHER" id="PTHR35788:SF1">
    <property type="entry name" value="EXPORTED PROTEIN"/>
    <property type="match status" value="1"/>
</dbReference>
<evidence type="ECO:0000256" key="1">
    <source>
        <dbReference type="ARBA" id="ARBA00022729"/>
    </source>
</evidence>
<dbReference type="EMBL" id="JAAIWK010000016">
    <property type="protein sequence ID" value="NEY20418.1"/>
    <property type="molecule type" value="Genomic_DNA"/>
</dbReference>
<dbReference type="SMART" id="SM01208">
    <property type="entry name" value="G5"/>
    <property type="match status" value="1"/>
</dbReference>
<dbReference type="RefSeq" id="WP_052137745.1">
    <property type="nucleotide sequence ID" value="NZ_JAAIWK010000016.1"/>
</dbReference>
<dbReference type="Pfam" id="PF07501">
    <property type="entry name" value="G5"/>
    <property type="match status" value="1"/>
</dbReference>
<evidence type="ECO:0000313" key="4">
    <source>
        <dbReference type="EMBL" id="NEY20418.1"/>
    </source>
</evidence>
<dbReference type="Pfam" id="PF04294">
    <property type="entry name" value="VanW"/>
    <property type="match status" value="1"/>
</dbReference>
<dbReference type="Proteomes" id="UP000476934">
    <property type="component" value="Unassembled WGS sequence"/>
</dbReference>
<protein>
    <recommendedName>
        <fullName evidence="3">G5 domain-containing protein</fullName>
    </recommendedName>
</protein>
<name>A0A6M0PAU6_9BACI</name>
<dbReference type="OrthoDB" id="2691125at2"/>
<dbReference type="AlphaFoldDB" id="A0A6M0PAU6"/>
<dbReference type="InterPro" id="IPR052913">
    <property type="entry name" value="Glycopeptide_resist_protein"/>
</dbReference>
<evidence type="ECO:0000313" key="5">
    <source>
        <dbReference type="Proteomes" id="UP000476934"/>
    </source>
</evidence>
<dbReference type="PANTHER" id="PTHR35788">
    <property type="entry name" value="EXPORTED PROTEIN-RELATED"/>
    <property type="match status" value="1"/>
</dbReference>
<evidence type="ECO:0000259" key="3">
    <source>
        <dbReference type="SMART" id="SM01208"/>
    </source>
</evidence>
<organism evidence="4 5">
    <name type="scientific">Heyndrickxia ginsengihumi</name>
    <dbReference type="NCBI Taxonomy" id="363870"/>
    <lineage>
        <taxon>Bacteria</taxon>
        <taxon>Bacillati</taxon>
        <taxon>Bacillota</taxon>
        <taxon>Bacilli</taxon>
        <taxon>Bacillales</taxon>
        <taxon>Bacillaceae</taxon>
        <taxon>Heyndrickxia</taxon>
    </lineage>
</organism>
<keyword evidence="5" id="KW-1185">Reference proteome</keyword>
<sequence length="433" mass="47882">MKKGFGMNDQFADGTSIGGVDISGMTKNEAQQKLEKSVQSWEKSSHITINYLDQSIKLPTSKLQFNIDESLNQARDGKASPLTVTLDSSNLMDEISNTFKSINLEDWNIARLNENICKVASNLQTGNHDYHLVDYAIDGDKKSKIVAKAELTSIPEDAQYDIAAWVKQFKQIKIPAQSAFSLLDVTKMDPAVTYSENDLSMIATTIYQAILPTNFEIIDRYISSELPSYAVLGEEAKVVPNKLDFVFINPNTSAYKLHFAYSNHTLSVSVVGTPFLEKYKILKKNYKTFSPKTVVHYNKTLKASQSVVLQAGKAGQYVKLYRKIYDQNHALLKSELISEDFYPSVPKIISKAYPEETTTDTAGTDQQSTDGNSEAQNTVTDSAQTNQQQHSDEKTSSNDSSSQKDKSADSASTDSAKSASVKADNSKDDKSGE</sequence>
<dbReference type="Gene3D" id="2.20.230.10">
    <property type="entry name" value="Resuscitation-promoting factor rpfb"/>
    <property type="match status" value="1"/>
</dbReference>
<comment type="caution">
    <text evidence="4">The sequence shown here is derived from an EMBL/GenBank/DDBJ whole genome shotgun (WGS) entry which is preliminary data.</text>
</comment>
<accession>A0A6M0PAU6</accession>
<feature type="compositionally biased region" description="Basic and acidic residues" evidence="2">
    <location>
        <begin position="424"/>
        <end position="433"/>
    </location>
</feature>
<evidence type="ECO:0000256" key="2">
    <source>
        <dbReference type="SAM" id="MobiDB-lite"/>
    </source>
</evidence>
<feature type="domain" description="G5" evidence="3">
    <location>
        <begin position="277"/>
        <end position="354"/>
    </location>
</feature>
<gene>
    <name evidence="4" type="ORF">G4D61_10665</name>
</gene>
<feature type="region of interest" description="Disordered" evidence="2">
    <location>
        <begin position="352"/>
        <end position="433"/>
    </location>
</feature>
<keyword evidence="1" id="KW-0732">Signal</keyword>